<dbReference type="PANTHER" id="PTHR38590">
    <property type="entry name" value="BLL0828 PROTEIN"/>
    <property type="match status" value="1"/>
</dbReference>
<dbReference type="InterPro" id="IPR011335">
    <property type="entry name" value="Restrct_endonuc-II-like"/>
</dbReference>
<keyword evidence="2" id="KW-0540">Nuclease</keyword>
<accession>A0A7W9EGB9</accession>
<evidence type="ECO:0000313" key="2">
    <source>
        <dbReference type="EMBL" id="MBB5686945.1"/>
    </source>
</evidence>
<keyword evidence="3" id="KW-1185">Reference proteome</keyword>
<dbReference type="InterPro" id="IPR007569">
    <property type="entry name" value="DUF559"/>
</dbReference>
<proteinExistence type="predicted"/>
<dbReference type="PANTHER" id="PTHR38590:SF1">
    <property type="entry name" value="BLL0828 PROTEIN"/>
    <property type="match status" value="1"/>
</dbReference>
<evidence type="ECO:0000259" key="1">
    <source>
        <dbReference type="Pfam" id="PF04480"/>
    </source>
</evidence>
<protein>
    <submittedName>
        <fullName evidence="2">Very-short-patch-repair endonuclease</fullName>
    </submittedName>
</protein>
<dbReference type="InterPro" id="IPR047216">
    <property type="entry name" value="Endonuclease_DUF559_bact"/>
</dbReference>
<organism evidence="2 3">
    <name type="scientific">Sphingobium boeckii</name>
    <dbReference type="NCBI Taxonomy" id="1082345"/>
    <lineage>
        <taxon>Bacteria</taxon>
        <taxon>Pseudomonadati</taxon>
        <taxon>Pseudomonadota</taxon>
        <taxon>Alphaproteobacteria</taxon>
        <taxon>Sphingomonadales</taxon>
        <taxon>Sphingomonadaceae</taxon>
        <taxon>Sphingobium</taxon>
    </lineage>
</organism>
<dbReference type="Gene3D" id="3.40.960.10">
    <property type="entry name" value="VSR Endonuclease"/>
    <property type="match status" value="1"/>
</dbReference>
<evidence type="ECO:0000313" key="3">
    <source>
        <dbReference type="Proteomes" id="UP000549617"/>
    </source>
</evidence>
<sequence>MRCEPTEPELRLWLQLRAKRFNGIKFRKQKVVGPYIADFSAREPMLVIELDGDSHGERHDYDLRRTQFFEKQGYQVVRFTNADVLGNLEGVLESLMNLTGTAPLPTLSPNGERTQ</sequence>
<gene>
    <name evidence="2" type="ORF">FHS49_002973</name>
</gene>
<dbReference type="GO" id="GO:0004519">
    <property type="term" value="F:endonuclease activity"/>
    <property type="evidence" value="ECO:0007669"/>
    <property type="project" value="UniProtKB-KW"/>
</dbReference>
<keyword evidence="2" id="KW-0255">Endonuclease</keyword>
<dbReference type="AlphaFoldDB" id="A0A7W9EGB9"/>
<dbReference type="Pfam" id="PF04480">
    <property type="entry name" value="DUF559"/>
    <property type="match status" value="1"/>
</dbReference>
<comment type="caution">
    <text evidence="2">The sequence shown here is derived from an EMBL/GenBank/DDBJ whole genome shotgun (WGS) entry which is preliminary data.</text>
</comment>
<feature type="domain" description="DUF559" evidence="1">
    <location>
        <begin position="1"/>
        <end position="96"/>
    </location>
</feature>
<reference evidence="2 3" key="1">
    <citation type="submission" date="2020-08" db="EMBL/GenBank/DDBJ databases">
        <title>Genomic Encyclopedia of Type Strains, Phase IV (KMG-IV): sequencing the most valuable type-strain genomes for metagenomic binning, comparative biology and taxonomic classification.</title>
        <authorList>
            <person name="Goeker M."/>
        </authorList>
    </citation>
    <scope>NUCLEOTIDE SEQUENCE [LARGE SCALE GENOMIC DNA]</scope>
    <source>
        <strain evidence="2 3">DSM 25079</strain>
    </source>
</reference>
<name>A0A7W9EGB9_9SPHN</name>
<dbReference type="Proteomes" id="UP000549617">
    <property type="component" value="Unassembled WGS sequence"/>
</dbReference>
<dbReference type="EMBL" id="JACIJC010000005">
    <property type="protein sequence ID" value="MBB5686945.1"/>
    <property type="molecule type" value="Genomic_DNA"/>
</dbReference>
<keyword evidence="2" id="KW-0378">Hydrolase</keyword>
<dbReference type="CDD" id="cd01038">
    <property type="entry name" value="Endonuclease_DUF559"/>
    <property type="match status" value="1"/>
</dbReference>
<dbReference type="SUPFAM" id="SSF52980">
    <property type="entry name" value="Restriction endonuclease-like"/>
    <property type="match status" value="1"/>
</dbReference>
<dbReference type="RefSeq" id="WP_184019951.1">
    <property type="nucleotide sequence ID" value="NZ_JACIJC010000005.1"/>
</dbReference>